<accession>G4TJJ3</accession>
<reference evidence="1 2" key="1">
    <citation type="journal article" date="2011" name="PLoS Pathog.">
        <title>Endophytic Life Strategies Decoded by Genome and Transcriptome Analyses of the Mutualistic Root Symbiont Piriformospora indica.</title>
        <authorList>
            <person name="Zuccaro A."/>
            <person name="Lahrmann U."/>
            <person name="Guldener U."/>
            <person name="Langen G."/>
            <person name="Pfiffi S."/>
            <person name="Biedenkopf D."/>
            <person name="Wong P."/>
            <person name="Samans B."/>
            <person name="Grimm C."/>
            <person name="Basiewicz M."/>
            <person name="Murat C."/>
            <person name="Martin F."/>
            <person name="Kogel K.H."/>
        </authorList>
    </citation>
    <scope>NUCLEOTIDE SEQUENCE [LARGE SCALE GENOMIC DNA]</scope>
    <source>
        <strain evidence="1 2">DSM 11827</strain>
    </source>
</reference>
<dbReference type="GO" id="GO:0005840">
    <property type="term" value="C:ribosome"/>
    <property type="evidence" value="ECO:0007669"/>
    <property type="project" value="UniProtKB-KW"/>
</dbReference>
<dbReference type="SUPFAM" id="SSF48576">
    <property type="entry name" value="Terpenoid synthases"/>
    <property type="match status" value="1"/>
</dbReference>
<keyword evidence="2" id="KW-1185">Reference proteome</keyword>
<keyword evidence="1" id="KW-0687">Ribonucleoprotein</keyword>
<protein>
    <submittedName>
        <fullName evidence="1">Probable ribosomal protein MRP17, mitochondrial</fullName>
    </submittedName>
</protein>
<keyword evidence="1" id="KW-0689">Ribosomal protein</keyword>
<dbReference type="InterPro" id="IPR008949">
    <property type="entry name" value="Isoprenoid_synthase_dom_sf"/>
</dbReference>
<comment type="caution">
    <text evidence="1">The sequence shown here is derived from an EMBL/GenBank/DDBJ whole genome shotgun (WGS) entry which is preliminary data.</text>
</comment>
<dbReference type="OrthoDB" id="270318at2759"/>
<dbReference type="EMBL" id="CAFZ01000121">
    <property type="protein sequence ID" value="CCA71486.1"/>
    <property type="molecule type" value="Genomic_DNA"/>
</dbReference>
<proteinExistence type="predicted"/>
<dbReference type="Pfam" id="PF00494">
    <property type="entry name" value="SQS_PSY"/>
    <property type="match status" value="1"/>
</dbReference>
<dbReference type="STRING" id="1109443.G4TJJ3"/>
<dbReference type="eggNOG" id="KOG4411">
    <property type="taxonomic scope" value="Eukaryota"/>
</dbReference>
<dbReference type="AlphaFoldDB" id="G4TJJ3"/>
<dbReference type="OMA" id="MINAREQ"/>
<name>G4TJJ3_SERID</name>
<organism evidence="1 2">
    <name type="scientific">Serendipita indica (strain DSM 11827)</name>
    <name type="common">Root endophyte fungus</name>
    <name type="synonym">Piriformospora indica</name>
    <dbReference type="NCBI Taxonomy" id="1109443"/>
    <lineage>
        <taxon>Eukaryota</taxon>
        <taxon>Fungi</taxon>
        <taxon>Dikarya</taxon>
        <taxon>Basidiomycota</taxon>
        <taxon>Agaricomycotina</taxon>
        <taxon>Agaricomycetes</taxon>
        <taxon>Sebacinales</taxon>
        <taxon>Serendipitaceae</taxon>
        <taxon>Serendipita</taxon>
    </lineage>
</organism>
<evidence type="ECO:0000313" key="1">
    <source>
        <dbReference type="EMBL" id="CCA71486.1"/>
    </source>
</evidence>
<dbReference type="Proteomes" id="UP000007148">
    <property type="component" value="Unassembled WGS sequence"/>
</dbReference>
<dbReference type="Gene3D" id="1.10.600.10">
    <property type="entry name" value="Farnesyl Diphosphate Synthase"/>
    <property type="match status" value="1"/>
</dbReference>
<gene>
    <name evidence="1" type="ORF">PIIN_05423</name>
</gene>
<dbReference type="HOGENOM" id="CLU_037269_6_2_1"/>
<dbReference type="InParanoid" id="G4TJJ3"/>
<evidence type="ECO:0000313" key="2">
    <source>
        <dbReference type="Proteomes" id="UP000007148"/>
    </source>
</evidence>
<sequence length="319" mass="35667">MLDSATRHLFRHVLRCSPRQVQLFHRRAVANKSNAGGTDDPALYCQDLVRKHDYEGFLVSFAYPAGLRNAYFALKAFNAELAMIPESTSQATIAQMRYQFWKDAVKAVYEGQAPQQPIALALRGVVPAVPAYHLLRMIDARVAEVTNPGFMSVDDLTAHAESTSSTQLYTHLSLLSLSSSSLYSHAASHIGIANSFATILRALPFQASKRRLFLPAELTAKHGVSQEDVFRHGGDAQGIDDAVYELASLAYQHISTARGMFDNAQVPREALPVFLSAIPTISYLQRLEARNFHAFEPKLQTRDWKLPYRVWQANRRSTF</sequence>
<dbReference type="InterPro" id="IPR002060">
    <property type="entry name" value="Squ/phyt_synthse"/>
</dbReference>